<comment type="catalytic activity">
    <reaction evidence="7">
        <text>adenosine + H2O + H(+) = inosine + NH4(+)</text>
        <dbReference type="Rhea" id="RHEA:24408"/>
        <dbReference type="ChEBI" id="CHEBI:15377"/>
        <dbReference type="ChEBI" id="CHEBI:15378"/>
        <dbReference type="ChEBI" id="CHEBI:16335"/>
        <dbReference type="ChEBI" id="CHEBI:17596"/>
        <dbReference type="ChEBI" id="CHEBI:28938"/>
        <dbReference type="EC" id="3.5.4.4"/>
    </reaction>
    <physiologicalReaction direction="left-to-right" evidence="7">
        <dbReference type="Rhea" id="RHEA:24409"/>
    </physiologicalReaction>
</comment>
<evidence type="ECO:0000256" key="3">
    <source>
        <dbReference type="ARBA" id="ARBA00022679"/>
    </source>
</evidence>
<evidence type="ECO:0000256" key="5">
    <source>
        <dbReference type="ARBA" id="ARBA00022801"/>
    </source>
</evidence>
<evidence type="ECO:0000256" key="9">
    <source>
        <dbReference type="ARBA" id="ARBA00049893"/>
    </source>
</evidence>
<evidence type="ECO:0000313" key="12">
    <source>
        <dbReference type="Proteomes" id="UP000318294"/>
    </source>
</evidence>
<name>A0A554XJ90_9BURK</name>
<organism evidence="11 12">
    <name type="scientific">Tepidimonas charontis</name>
    <dbReference type="NCBI Taxonomy" id="2267262"/>
    <lineage>
        <taxon>Bacteria</taxon>
        <taxon>Pseudomonadati</taxon>
        <taxon>Pseudomonadota</taxon>
        <taxon>Betaproteobacteria</taxon>
        <taxon>Burkholderiales</taxon>
        <taxon>Tepidimonas</taxon>
    </lineage>
</organism>
<comment type="similarity">
    <text evidence="2 10">Belongs to the purine nucleoside phosphorylase YfiH/LACC1 family.</text>
</comment>
<dbReference type="SUPFAM" id="SSF64438">
    <property type="entry name" value="CNF1/YfiH-like putative cysteine hydrolases"/>
    <property type="match status" value="1"/>
</dbReference>
<dbReference type="CDD" id="cd16833">
    <property type="entry name" value="YfiH"/>
    <property type="match status" value="1"/>
</dbReference>
<keyword evidence="4" id="KW-0479">Metal-binding</keyword>
<keyword evidence="3" id="KW-0808">Transferase</keyword>
<dbReference type="Pfam" id="PF02578">
    <property type="entry name" value="Cu-oxidase_4"/>
    <property type="match status" value="1"/>
</dbReference>
<dbReference type="AlphaFoldDB" id="A0A554XJ90"/>
<gene>
    <name evidence="11" type="primary">yfiH</name>
    <name evidence="11" type="ORF">Tchar_00449</name>
</gene>
<keyword evidence="5" id="KW-0378">Hydrolase</keyword>
<dbReference type="GO" id="GO:0005507">
    <property type="term" value="F:copper ion binding"/>
    <property type="evidence" value="ECO:0007669"/>
    <property type="project" value="TreeGrafter"/>
</dbReference>
<comment type="catalytic activity">
    <reaction evidence="9">
        <text>S-methyl-5'-thioadenosine + phosphate = 5-(methylsulfanyl)-alpha-D-ribose 1-phosphate + adenine</text>
        <dbReference type="Rhea" id="RHEA:11852"/>
        <dbReference type="ChEBI" id="CHEBI:16708"/>
        <dbReference type="ChEBI" id="CHEBI:17509"/>
        <dbReference type="ChEBI" id="CHEBI:43474"/>
        <dbReference type="ChEBI" id="CHEBI:58533"/>
        <dbReference type="EC" id="2.4.2.28"/>
    </reaction>
    <physiologicalReaction direction="left-to-right" evidence="9">
        <dbReference type="Rhea" id="RHEA:11853"/>
    </physiologicalReaction>
</comment>
<keyword evidence="12" id="KW-1185">Reference proteome</keyword>
<evidence type="ECO:0000256" key="4">
    <source>
        <dbReference type="ARBA" id="ARBA00022723"/>
    </source>
</evidence>
<reference evidence="11 12" key="1">
    <citation type="submission" date="2019-07" db="EMBL/GenBank/DDBJ databases">
        <title>Tepidimonas charontis SPSP-6 draft genome.</title>
        <authorList>
            <person name="Da Costa M.S."/>
            <person name="Froufe H.J.C."/>
            <person name="Egas C."/>
            <person name="Albuquerque L."/>
        </authorList>
    </citation>
    <scope>NUCLEOTIDE SEQUENCE [LARGE SCALE GENOMIC DNA]</scope>
    <source>
        <strain evidence="11 12">SPSP-6</strain>
    </source>
</reference>
<protein>
    <recommendedName>
        <fullName evidence="10">Purine nucleoside phosphorylase</fullName>
    </recommendedName>
</protein>
<evidence type="ECO:0000256" key="2">
    <source>
        <dbReference type="ARBA" id="ARBA00007353"/>
    </source>
</evidence>
<dbReference type="PANTHER" id="PTHR30616:SF2">
    <property type="entry name" value="PURINE NUCLEOSIDE PHOSPHORYLASE LACC1"/>
    <property type="match status" value="1"/>
</dbReference>
<proteinExistence type="inferred from homology"/>
<evidence type="ECO:0000256" key="8">
    <source>
        <dbReference type="ARBA" id="ARBA00048968"/>
    </source>
</evidence>
<comment type="catalytic activity">
    <reaction evidence="8">
        <text>adenosine + phosphate = alpha-D-ribose 1-phosphate + adenine</text>
        <dbReference type="Rhea" id="RHEA:27642"/>
        <dbReference type="ChEBI" id="CHEBI:16335"/>
        <dbReference type="ChEBI" id="CHEBI:16708"/>
        <dbReference type="ChEBI" id="CHEBI:43474"/>
        <dbReference type="ChEBI" id="CHEBI:57720"/>
        <dbReference type="EC" id="2.4.2.1"/>
    </reaction>
    <physiologicalReaction direction="left-to-right" evidence="8">
        <dbReference type="Rhea" id="RHEA:27643"/>
    </physiologicalReaction>
</comment>
<accession>A0A554XJ90</accession>
<comment type="caution">
    <text evidence="11">The sequence shown here is derived from an EMBL/GenBank/DDBJ whole genome shotgun (WGS) entry which is preliminary data.</text>
</comment>
<evidence type="ECO:0000256" key="10">
    <source>
        <dbReference type="RuleBase" id="RU361274"/>
    </source>
</evidence>
<dbReference type="InterPro" id="IPR003730">
    <property type="entry name" value="Cu_polyphenol_OxRdtase"/>
</dbReference>
<comment type="catalytic activity">
    <reaction evidence="1">
        <text>inosine + phosphate = alpha-D-ribose 1-phosphate + hypoxanthine</text>
        <dbReference type="Rhea" id="RHEA:27646"/>
        <dbReference type="ChEBI" id="CHEBI:17368"/>
        <dbReference type="ChEBI" id="CHEBI:17596"/>
        <dbReference type="ChEBI" id="CHEBI:43474"/>
        <dbReference type="ChEBI" id="CHEBI:57720"/>
        <dbReference type="EC" id="2.4.2.1"/>
    </reaction>
    <physiologicalReaction direction="left-to-right" evidence="1">
        <dbReference type="Rhea" id="RHEA:27647"/>
    </physiologicalReaction>
</comment>
<dbReference type="InterPro" id="IPR011324">
    <property type="entry name" value="Cytotoxic_necrot_fac-like_cat"/>
</dbReference>
<dbReference type="Gene3D" id="3.60.140.10">
    <property type="entry name" value="CNF1/YfiH-like putative cysteine hydrolases"/>
    <property type="match status" value="1"/>
</dbReference>
<dbReference type="InterPro" id="IPR038371">
    <property type="entry name" value="Cu_polyphenol_OxRdtase_sf"/>
</dbReference>
<evidence type="ECO:0000313" key="11">
    <source>
        <dbReference type="EMBL" id="TSE35869.1"/>
    </source>
</evidence>
<dbReference type="GO" id="GO:0016787">
    <property type="term" value="F:hydrolase activity"/>
    <property type="evidence" value="ECO:0007669"/>
    <property type="project" value="UniProtKB-KW"/>
</dbReference>
<keyword evidence="6" id="KW-0862">Zinc</keyword>
<sequence length="296" mass="30884">MKPVPARQLARFAMAPTTDATADESSMPGKTVGAAPDALFTLTAELGHAICAGMTGRAGGVSQGPWASLNLGDHVGDDAAAVAANRARLAGALGVRPVYLRQVHGCTVVPIDRHTPDGVPADACWTTDDQVACTVLVADCLPLLFAAPGAASVAAVHAGWRGLAGADGQGILEALVQTWPAVRSAAARRATVVWIGAGIGPRHFEVGPEVRAAFVGAHADDADAFAPSPRDPERWLADLPALARRRLRRLGFEHILGNDGTASWCTASQPSRFFSHRRDAVVFGSSGRMAAVIWRR</sequence>
<dbReference type="GO" id="GO:0017061">
    <property type="term" value="F:S-methyl-5-thioadenosine phosphorylase activity"/>
    <property type="evidence" value="ECO:0007669"/>
    <property type="project" value="UniProtKB-EC"/>
</dbReference>
<dbReference type="PANTHER" id="PTHR30616">
    <property type="entry name" value="UNCHARACTERIZED PROTEIN YFIH"/>
    <property type="match status" value="1"/>
</dbReference>
<evidence type="ECO:0000256" key="7">
    <source>
        <dbReference type="ARBA" id="ARBA00047989"/>
    </source>
</evidence>
<evidence type="ECO:0000256" key="6">
    <source>
        <dbReference type="ARBA" id="ARBA00022833"/>
    </source>
</evidence>
<dbReference type="NCBIfam" id="TIGR00726">
    <property type="entry name" value="peptidoglycan editing factor PgeF"/>
    <property type="match status" value="1"/>
</dbReference>
<evidence type="ECO:0000256" key="1">
    <source>
        <dbReference type="ARBA" id="ARBA00000553"/>
    </source>
</evidence>
<dbReference type="EMBL" id="VJON01000004">
    <property type="protein sequence ID" value="TSE35869.1"/>
    <property type="molecule type" value="Genomic_DNA"/>
</dbReference>
<dbReference type="Proteomes" id="UP000318294">
    <property type="component" value="Unassembled WGS sequence"/>
</dbReference>